<dbReference type="Proteomes" id="UP000553632">
    <property type="component" value="Unassembled WGS sequence"/>
</dbReference>
<sequence length="123" mass="13258">EAESTLRGDDLSEDIVRLKDIREGLGNILDGTREQVQSRAGAAVKPPATSLSSPISKSRLHPRQSFNHPPPATPASSARKRQDALGTITALESAFGKQGDDENTSANAELVSSEYIVTRRRFS</sequence>
<dbReference type="EMBL" id="JABANO010008956">
    <property type="protein sequence ID" value="KAF4747686.1"/>
    <property type="molecule type" value="Genomic_DNA"/>
</dbReference>
<name>A0A7J6TTF9_PEROL</name>
<feature type="non-terminal residue" evidence="2">
    <location>
        <position position="123"/>
    </location>
</feature>
<evidence type="ECO:0000313" key="2">
    <source>
        <dbReference type="EMBL" id="KAF4747686.1"/>
    </source>
</evidence>
<protein>
    <submittedName>
        <fullName evidence="2">Uncharacterized protein</fullName>
    </submittedName>
</protein>
<gene>
    <name evidence="2" type="ORF">FOZ63_018350</name>
</gene>
<feature type="non-terminal residue" evidence="2">
    <location>
        <position position="1"/>
    </location>
</feature>
<reference evidence="2 3" key="1">
    <citation type="submission" date="2020-04" db="EMBL/GenBank/DDBJ databases">
        <title>Perkinsus olseni comparative genomics.</title>
        <authorList>
            <person name="Bogema D.R."/>
        </authorList>
    </citation>
    <scope>NUCLEOTIDE SEQUENCE [LARGE SCALE GENOMIC DNA]</scope>
    <source>
        <strain evidence="2 3">ATCC PRA-207</strain>
    </source>
</reference>
<evidence type="ECO:0000256" key="1">
    <source>
        <dbReference type="SAM" id="MobiDB-lite"/>
    </source>
</evidence>
<organism evidence="2 3">
    <name type="scientific">Perkinsus olseni</name>
    <name type="common">Perkinsus atlanticus</name>
    <dbReference type="NCBI Taxonomy" id="32597"/>
    <lineage>
        <taxon>Eukaryota</taxon>
        <taxon>Sar</taxon>
        <taxon>Alveolata</taxon>
        <taxon>Perkinsozoa</taxon>
        <taxon>Perkinsea</taxon>
        <taxon>Perkinsida</taxon>
        <taxon>Perkinsidae</taxon>
        <taxon>Perkinsus</taxon>
    </lineage>
</organism>
<feature type="region of interest" description="Disordered" evidence="1">
    <location>
        <begin position="36"/>
        <end position="83"/>
    </location>
</feature>
<proteinExistence type="predicted"/>
<accession>A0A7J6TTF9</accession>
<evidence type="ECO:0000313" key="3">
    <source>
        <dbReference type="Proteomes" id="UP000553632"/>
    </source>
</evidence>
<keyword evidence="3" id="KW-1185">Reference proteome</keyword>
<dbReference type="AlphaFoldDB" id="A0A7J6TTF9"/>
<comment type="caution">
    <text evidence="2">The sequence shown here is derived from an EMBL/GenBank/DDBJ whole genome shotgun (WGS) entry which is preliminary data.</text>
</comment>